<evidence type="ECO:0000256" key="1">
    <source>
        <dbReference type="ARBA" id="ARBA00004651"/>
    </source>
</evidence>
<keyword evidence="7 8" id="KW-0472">Membrane</keyword>
<feature type="transmembrane region" description="Helical" evidence="8">
    <location>
        <begin position="14"/>
        <end position="38"/>
    </location>
</feature>
<dbReference type="PANTHER" id="PTHR32196:SF21">
    <property type="entry name" value="ABC TRANSPORTER PERMEASE PROTEIN YPHD-RELATED"/>
    <property type="match status" value="1"/>
</dbReference>
<evidence type="ECO:0000256" key="2">
    <source>
        <dbReference type="ARBA" id="ARBA00022448"/>
    </source>
</evidence>
<evidence type="ECO:0000256" key="5">
    <source>
        <dbReference type="ARBA" id="ARBA00022692"/>
    </source>
</evidence>
<organism evidence="9 10">
    <name type="scientific">Hypericibacter adhaerens</name>
    <dbReference type="NCBI Taxonomy" id="2602016"/>
    <lineage>
        <taxon>Bacteria</taxon>
        <taxon>Pseudomonadati</taxon>
        <taxon>Pseudomonadota</taxon>
        <taxon>Alphaproteobacteria</taxon>
        <taxon>Rhodospirillales</taxon>
        <taxon>Dongiaceae</taxon>
        <taxon>Hypericibacter</taxon>
    </lineage>
</organism>
<keyword evidence="6 8" id="KW-1133">Transmembrane helix</keyword>
<feature type="transmembrane region" description="Helical" evidence="8">
    <location>
        <begin position="164"/>
        <end position="186"/>
    </location>
</feature>
<sequence>MSAGPRTASHRQRILRAVLPPAILAAVVIGMLALPLYSDASMTVFGVYNSFQNLSTLGLLALAVGLTIIIGEFDLSTLGMYALGGILAVKFGESEPLLGIAAAVLSGVLVGFLQGFIIAKSGISSVPLTLGGYISLLGLCHIATDEKTLAYGNYDIGLWLDSGVAVIFSPRSLIVIAIFAIVGALMQWTRLGRDIRALGGDRRASRAAGVPTERILIGIFTCSSVFSALGGALFAYSTTAAKPDLGSAPFIFAVTAVLLGGTSLSGGRGGAGGILIGVLALSFLETLFAILATPAYVINLVRGGLLLLVVIVEAPDLRRRLTVIRARWADKRAVADPPPG</sequence>
<protein>
    <recommendedName>
        <fullName evidence="11">ABC transporter permease</fullName>
    </recommendedName>
</protein>
<gene>
    <name evidence="9" type="ORF">FRZ61_36590</name>
</gene>
<evidence type="ECO:0008006" key="11">
    <source>
        <dbReference type="Google" id="ProtNLM"/>
    </source>
</evidence>
<accession>A0A5J6N596</accession>
<dbReference type="RefSeq" id="WP_151119067.1">
    <property type="nucleotide sequence ID" value="NZ_CP042582.1"/>
</dbReference>
<feature type="transmembrane region" description="Helical" evidence="8">
    <location>
        <begin position="215"/>
        <end position="236"/>
    </location>
</feature>
<keyword evidence="3" id="KW-1003">Cell membrane</keyword>
<name>A0A5J6N596_9PROT</name>
<evidence type="ECO:0000313" key="9">
    <source>
        <dbReference type="EMBL" id="QEX23720.1"/>
    </source>
</evidence>
<keyword evidence="2" id="KW-0813">Transport</keyword>
<evidence type="ECO:0000256" key="8">
    <source>
        <dbReference type="SAM" id="Phobius"/>
    </source>
</evidence>
<feature type="transmembrane region" description="Helical" evidence="8">
    <location>
        <begin position="273"/>
        <end position="291"/>
    </location>
</feature>
<dbReference type="GO" id="GO:0022857">
    <property type="term" value="F:transmembrane transporter activity"/>
    <property type="evidence" value="ECO:0007669"/>
    <property type="project" value="InterPro"/>
</dbReference>
<feature type="transmembrane region" description="Helical" evidence="8">
    <location>
        <begin position="50"/>
        <end position="70"/>
    </location>
</feature>
<evidence type="ECO:0000256" key="6">
    <source>
        <dbReference type="ARBA" id="ARBA00022989"/>
    </source>
</evidence>
<feature type="transmembrane region" description="Helical" evidence="8">
    <location>
        <begin position="98"/>
        <end position="119"/>
    </location>
</feature>
<comment type="subcellular location">
    <subcellularLocation>
        <location evidence="1">Cell membrane</location>
        <topology evidence="1">Multi-pass membrane protein</topology>
    </subcellularLocation>
</comment>
<keyword evidence="10" id="KW-1185">Reference proteome</keyword>
<evidence type="ECO:0000313" key="10">
    <source>
        <dbReference type="Proteomes" id="UP000325797"/>
    </source>
</evidence>
<feature type="transmembrane region" description="Helical" evidence="8">
    <location>
        <begin position="126"/>
        <end position="144"/>
    </location>
</feature>
<keyword evidence="4" id="KW-0997">Cell inner membrane</keyword>
<dbReference type="GO" id="GO:0005886">
    <property type="term" value="C:plasma membrane"/>
    <property type="evidence" value="ECO:0007669"/>
    <property type="project" value="UniProtKB-SubCell"/>
</dbReference>
<evidence type="ECO:0000256" key="3">
    <source>
        <dbReference type="ARBA" id="ARBA00022475"/>
    </source>
</evidence>
<dbReference type="Proteomes" id="UP000325797">
    <property type="component" value="Chromosome"/>
</dbReference>
<reference evidence="9 10" key="1">
    <citation type="submission" date="2019-08" db="EMBL/GenBank/DDBJ databases">
        <title>Hyperibacter terrae gen. nov., sp. nov. and Hyperibacter viscosus sp. nov., two new members in the family Rhodospirillaceae isolated from the rhizosphere of Hypericum perforatum.</title>
        <authorList>
            <person name="Noviana Z."/>
        </authorList>
    </citation>
    <scope>NUCLEOTIDE SEQUENCE [LARGE SCALE GENOMIC DNA]</scope>
    <source>
        <strain evidence="9 10">R5959</strain>
    </source>
</reference>
<dbReference type="EMBL" id="CP042582">
    <property type="protein sequence ID" value="QEX23720.1"/>
    <property type="molecule type" value="Genomic_DNA"/>
</dbReference>
<dbReference type="AlphaFoldDB" id="A0A5J6N596"/>
<evidence type="ECO:0000256" key="4">
    <source>
        <dbReference type="ARBA" id="ARBA00022519"/>
    </source>
</evidence>
<feature type="transmembrane region" description="Helical" evidence="8">
    <location>
        <begin position="248"/>
        <end position="266"/>
    </location>
</feature>
<proteinExistence type="predicted"/>
<dbReference type="PANTHER" id="PTHR32196">
    <property type="entry name" value="ABC TRANSPORTER PERMEASE PROTEIN YPHD-RELATED-RELATED"/>
    <property type="match status" value="1"/>
</dbReference>
<dbReference type="InterPro" id="IPR001851">
    <property type="entry name" value="ABC_transp_permease"/>
</dbReference>
<dbReference type="OrthoDB" id="5422926at2"/>
<keyword evidence="5 8" id="KW-0812">Transmembrane</keyword>
<evidence type="ECO:0000256" key="7">
    <source>
        <dbReference type="ARBA" id="ARBA00023136"/>
    </source>
</evidence>
<dbReference type="KEGG" id="hadh:FRZ61_36590"/>
<dbReference type="Pfam" id="PF02653">
    <property type="entry name" value="BPD_transp_2"/>
    <property type="match status" value="1"/>
</dbReference>